<reference evidence="3 4" key="2">
    <citation type="journal article" date="2012" name="J. Bacteriol.">
        <title>Complete genome sequences of Desulfosporosinus orientis DSM765T, Desulfosporosinus youngiae DSM17734T, Desulfosporosinus meridiei DSM13257T, and Desulfosporosinus acidiphilus DSM22704T.</title>
        <authorList>
            <person name="Pester M."/>
            <person name="Brambilla E."/>
            <person name="Alazard D."/>
            <person name="Rattei T."/>
            <person name="Weinmaier T."/>
            <person name="Han J."/>
            <person name="Lucas S."/>
            <person name="Lapidus A."/>
            <person name="Cheng J.F."/>
            <person name="Goodwin L."/>
            <person name="Pitluck S."/>
            <person name="Peters L."/>
            <person name="Ovchinnikova G."/>
            <person name="Teshima H."/>
            <person name="Detter J.C."/>
            <person name="Han C.S."/>
            <person name="Tapia R."/>
            <person name="Land M.L."/>
            <person name="Hauser L."/>
            <person name="Kyrpides N.C."/>
            <person name="Ivanova N.N."/>
            <person name="Pagani I."/>
            <person name="Huntmann M."/>
            <person name="Wei C.L."/>
            <person name="Davenport K.W."/>
            <person name="Daligault H."/>
            <person name="Chain P.S."/>
            <person name="Chen A."/>
            <person name="Mavromatis K."/>
            <person name="Markowitz V."/>
            <person name="Szeto E."/>
            <person name="Mikhailova N."/>
            <person name="Pati A."/>
            <person name="Wagner M."/>
            <person name="Woyke T."/>
            <person name="Ollivier B."/>
            <person name="Klenk H.P."/>
            <person name="Spring S."/>
            <person name="Loy A."/>
        </authorList>
    </citation>
    <scope>NUCLEOTIDE SEQUENCE [LARGE SCALE GENOMIC DNA]</scope>
    <source>
        <strain evidence="4">ATCC 19365 / DSM 765 / NCIMB 8382 / VKM B-1628</strain>
    </source>
</reference>
<dbReference type="InterPro" id="IPR001387">
    <property type="entry name" value="Cro/C1-type_HTH"/>
</dbReference>
<dbReference type="GO" id="GO:0005829">
    <property type="term" value="C:cytosol"/>
    <property type="evidence" value="ECO:0007669"/>
    <property type="project" value="TreeGrafter"/>
</dbReference>
<dbReference type="CDD" id="cd00093">
    <property type="entry name" value="HTH_XRE"/>
    <property type="match status" value="1"/>
</dbReference>
<dbReference type="Pfam" id="PF01381">
    <property type="entry name" value="HTH_3"/>
    <property type="match status" value="1"/>
</dbReference>
<dbReference type="STRING" id="768706.Desor_3080"/>
<dbReference type="SUPFAM" id="SSF47413">
    <property type="entry name" value="lambda repressor-like DNA-binding domains"/>
    <property type="match status" value="1"/>
</dbReference>
<dbReference type="PATRIC" id="fig|768706.3.peg.3097"/>
<dbReference type="HOGENOM" id="CLU_1545158_0_0_9"/>
<dbReference type="InterPro" id="IPR010982">
    <property type="entry name" value="Lambda_DNA-bd_dom_sf"/>
</dbReference>
<dbReference type="PROSITE" id="PS50943">
    <property type="entry name" value="HTH_CROC1"/>
    <property type="match status" value="1"/>
</dbReference>
<dbReference type="AlphaFoldDB" id="G7WIF2"/>
<gene>
    <name evidence="3" type="ordered locus">Desor_3080</name>
</gene>
<evidence type="ECO:0000259" key="2">
    <source>
        <dbReference type="PROSITE" id="PS50943"/>
    </source>
</evidence>
<dbReference type="InterPro" id="IPR050807">
    <property type="entry name" value="TransReg_Diox_bact_type"/>
</dbReference>
<evidence type="ECO:0000313" key="4">
    <source>
        <dbReference type="Proteomes" id="UP000006346"/>
    </source>
</evidence>
<dbReference type="PANTHER" id="PTHR46797:SF1">
    <property type="entry name" value="METHYLPHOSPHONATE SYNTHASE"/>
    <property type="match status" value="1"/>
</dbReference>
<dbReference type="eggNOG" id="COG1396">
    <property type="taxonomic scope" value="Bacteria"/>
</dbReference>
<dbReference type="Proteomes" id="UP000006346">
    <property type="component" value="Chromosome"/>
</dbReference>
<evidence type="ECO:0000313" key="3">
    <source>
        <dbReference type="EMBL" id="AET68600.1"/>
    </source>
</evidence>
<dbReference type="GO" id="GO:0003700">
    <property type="term" value="F:DNA-binding transcription factor activity"/>
    <property type="evidence" value="ECO:0007669"/>
    <property type="project" value="TreeGrafter"/>
</dbReference>
<dbReference type="Gene3D" id="1.10.260.40">
    <property type="entry name" value="lambda repressor-like DNA-binding domains"/>
    <property type="match status" value="1"/>
</dbReference>
<name>G7WIF2_DESOD</name>
<reference evidence="4" key="1">
    <citation type="submission" date="2011-11" db="EMBL/GenBank/DDBJ databases">
        <title>Complete sequence of Desulfosporosinus orientis DSM 765.</title>
        <authorList>
            <person name="Lucas S."/>
            <person name="Han J."/>
            <person name="Lapidus A."/>
            <person name="Cheng J.-F."/>
            <person name="Goodwin L."/>
            <person name="Pitluck S."/>
            <person name="Peters L."/>
            <person name="Ovchinnikova G."/>
            <person name="Teshima H."/>
            <person name="Detter J.C."/>
            <person name="Han C."/>
            <person name="Tapia R."/>
            <person name="Land M."/>
            <person name="Hauser L."/>
            <person name="Kyrpides N."/>
            <person name="Ivanova N."/>
            <person name="Pagani I."/>
            <person name="Pester M."/>
            <person name="Spring S."/>
            <person name="Ollivier B."/>
            <person name="Rattei T."/>
            <person name="Klenk H.-P."/>
            <person name="Wagner M."/>
            <person name="Loy A."/>
            <person name="Woyke T."/>
        </authorList>
    </citation>
    <scope>NUCLEOTIDE SEQUENCE [LARGE SCALE GENOMIC DNA]</scope>
    <source>
        <strain evidence="4">ATCC 19365 / DSM 765 / NCIMB 8382 / VKM B-1628</strain>
    </source>
</reference>
<dbReference type="KEGG" id="dor:Desor_3080"/>
<keyword evidence="4" id="KW-1185">Reference proteome</keyword>
<sequence>MSSFCSTKQFSRVSGSFTISVNSFICVSGFQVSEIYIQLIAIFYNAYRVLIKDKLTFIVTIKGVVVVDYSIIGERIKQERLNNGLTQEVLAEKANISTSFLGQIERGERKLSLVTLIQIAKVLGASLDYLVSDYSPREKPELDELIYLLRNHSRQEIRMIIDISKTVFKYCDK</sequence>
<feature type="domain" description="HTH cro/C1-type" evidence="2">
    <location>
        <begin position="76"/>
        <end position="130"/>
    </location>
</feature>
<dbReference type="SMART" id="SM00530">
    <property type="entry name" value="HTH_XRE"/>
    <property type="match status" value="1"/>
</dbReference>
<dbReference type="PANTHER" id="PTHR46797">
    <property type="entry name" value="HTH-TYPE TRANSCRIPTIONAL REGULATOR"/>
    <property type="match status" value="1"/>
</dbReference>
<dbReference type="EMBL" id="CP003108">
    <property type="protein sequence ID" value="AET68600.1"/>
    <property type="molecule type" value="Genomic_DNA"/>
</dbReference>
<keyword evidence="1" id="KW-0238">DNA-binding</keyword>
<protein>
    <submittedName>
        <fullName evidence="3">Putative transcriptional regulator</fullName>
    </submittedName>
</protein>
<evidence type="ECO:0000256" key="1">
    <source>
        <dbReference type="ARBA" id="ARBA00023125"/>
    </source>
</evidence>
<organism evidence="3 4">
    <name type="scientific">Desulfosporosinus orientis (strain ATCC 19365 / DSM 765 / NCIMB 8382 / VKM B-1628 / Singapore I)</name>
    <name type="common">Desulfotomaculum orientis</name>
    <dbReference type="NCBI Taxonomy" id="768706"/>
    <lineage>
        <taxon>Bacteria</taxon>
        <taxon>Bacillati</taxon>
        <taxon>Bacillota</taxon>
        <taxon>Clostridia</taxon>
        <taxon>Eubacteriales</taxon>
        <taxon>Desulfitobacteriaceae</taxon>
        <taxon>Desulfosporosinus</taxon>
    </lineage>
</organism>
<accession>G7WIF2</accession>
<proteinExistence type="predicted"/>
<dbReference type="GO" id="GO:0003677">
    <property type="term" value="F:DNA binding"/>
    <property type="evidence" value="ECO:0007669"/>
    <property type="project" value="UniProtKB-KW"/>
</dbReference>